<dbReference type="Proteomes" id="UP001143480">
    <property type="component" value="Unassembled WGS sequence"/>
</dbReference>
<proteinExistence type="predicted"/>
<dbReference type="RefSeq" id="WP_261961859.1">
    <property type="nucleotide sequence ID" value="NZ_BAAAXA010000001.1"/>
</dbReference>
<name>A0A9W6KP39_9ACTN</name>
<protein>
    <submittedName>
        <fullName evidence="2">Uncharacterized protein</fullName>
    </submittedName>
</protein>
<organism evidence="2 3">
    <name type="scientific">Dactylosporangium matsuzakiense</name>
    <dbReference type="NCBI Taxonomy" id="53360"/>
    <lineage>
        <taxon>Bacteria</taxon>
        <taxon>Bacillati</taxon>
        <taxon>Actinomycetota</taxon>
        <taxon>Actinomycetes</taxon>
        <taxon>Micromonosporales</taxon>
        <taxon>Micromonosporaceae</taxon>
        <taxon>Dactylosporangium</taxon>
    </lineage>
</organism>
<dbReference type="AlphaFoldDB" id="A0A9W6KP39"/>
<sequence length="241" mass="25103">MQRDHPDEMDVRVRQRISVQRVIFGISAGILAAALGAGAFIINRVEPSETTEPSAVLVAHAQRAQRWLIPGSRPAAPAAAAANAPAAMPSLQGAAHGALVDRVTELAKQLAPTGGKLLSAAQYPALRAATAVYTAGACQVSVTVQQLTEPVYLADVTMGFTQDTYQELPDGLQLVTVRHALPHSFQLVAVRGSGVQVTATVTDGQTDVQSDIFTAWSGQDAFVKRVSDLAAAAAVDGFAAP</sequence>
<comment type="caution">
    <text evidence="2">The sequence shown here is derived from an EMBL/GenBank/DDBJ whole genome shotgun (WGS) entry which is preliminary data.</text>
</comment>
<feature type="transmembrane region" description="Helical" evidence="1">
    <location>
        <begin position="21"/>
        <end position="42"/>
    </location>
</feature>
<keyword evidence="1" id="KW-0812">Transmembrane</keyword>
<accession>A0A9W6KP39</accession>
<gene>
    <name evidence="2" type="ORF">GCM10017581_064340</name>
</gene>
<reference evidence="2" key="2">
    <citation type="submission" date="2023-01" db="EMBL/GenBank/DDBJ databases">
        <authorList>
            <person name="Sun Q."/>
            <person name="Evtushenko L."/>
        </authorList>
    </citation>
    <scope>NUCLEOTIDE SEQUENCE</scope>
    <source>
        <strain evidence="2">VKM Ac-1321</strain>
    </source>
</reference>
<keyword evidence="1" id="KW-0472">Membrane</keyword>
<evidence type="ECO:0000313" key="3">
    <source>
        <dbReference type="Proteomes" id="UP001143480"/>
    </source>
</evidence>
<dbReference type="EMBL" id="BSFP01000048">
    <property type="protein sequence ID" value="GLL04687.1"/>
    <property type="molecule type" value="Genomic_DNA"/>
</dbReference>
<keyword evidence="1" id="KW-1133">Transmembrane helix</keyword>
<reference evidence="2" key="1">
    <citation type="journal article" date="2014" name="Int. J. Syst. Evol. Microbiol.">
        <title>Complete genome sequence of Corynebacterium casei LMG S-19264T (=DSM 44701T), isolated from a smear-ripened cheese.</title>
        <authorList>
            <consortium name="US DOE Joint Genome Institute (JGI-PGF)"/>
            <person name="Walter F."/>
            <person name="Albersmeier A."/>
            <person name="Kalinowski J."/>
            <person name="Ruckert C."/>
        </authorList>
    </citation>
    <scope>NUCLEOTIDE SEQUENCE</scope>
    <source>
        <strain evidence="2">VKM Ac-1321</strain>
    </source>
</reference>
<keyword evidence="3" id="KW-1185">Reference proteome</keyword>
<evidence type="ECO:0000313" key="2">
    <source>
        <dbReference type="EMBL" id="GLL04687.1"/>
    </source>
</evidence>
<evidence type="ECO:0000256" key="1">
    <source>
        <dbReference type="SAM" id="Phobius"/>
    </source>
</evidence>